<gene>
    <name evidence="3" type="ORF">BJ684DRAFT_17649</name>
</gene>
<feature type="chain" id="PRO_5021017864" description="Ser-Thr-rich glycosyl-phosphatidyl-inositol-anchored membrane family-domain-containing protein" evidence="2">
    <location>
        <begin position="19"/>
        <end position="164"/>
    </location>
</feature>
<sequence>MHIQSLIVLLSLPVLAWAGVKSIDTPMAPLVPGSKMTLNWSFDETPWTSPVAGLELVSRDKGSVTFIDKQISPATGHYTWNIPAETAEGTYYVRLTGQGNPRFTGDFHINDKDGTVHAKSDGSGASPGTAGAATSGGPSTLIAQGMALTSMSGAVAMALGAFFL</sequence>
<evidence type="ECO:0000256" key="2">
    <source>
        <dbReference type="SAM" id="SignalP"/>
    </source>
</evidence>
<proteinExistence type="predicted"/>
<feature type="compositionally biased region" description="Low complexity" evidence="1">
    <location>
        <begin position="122"/>
        <end position="135"/>
    </location>
</feature>
<feature type="signal peptide" evidence="2">
    <location>
        <begin position="1"/>
        <end position="18"/>
    </location>
</feature>
<reference evidence="4" key="1">
    <citation type="journal article" date="2018" name="Nat. Microbiol.">
        <title>Leveraging single-cell genomics to expand the fungal tree of life.</title>
        <authorList>
            <person name="Ahrendt S.R."/>
            <person name="Quandt C.A."/>
            <person name="Ciobanu D."/>
            <person name="Clum A."/>
            <person name="Salamov A."/>
            <person name="Andreopoulos B."/>
            <person name="Cheng J.F."/>
            <person name="Woyke T."/>
            <person name="Pelin A."/>
            <person name="Henrissat B."/>
            <person name="Reynolds N.K."/>
            <person name="Benny G.L."/>
            <person name="Smith M.E."/>
            <person name="James T.Y."/>
            <person name="Grigoriev I.V."/>
        </authorList>
    </citation>
    <scope>NUCLEOTIDE SEQUENCE [LARGE SCALE GENOMIC DNA]</scope>
</reference>
<keyword evidence="2" id="KW-0732">Signal</keyword>
<dbReference type="Proteomes" id="UP000267251">
    <property type="component" value="Unassembled WGS sequence"/>
</dbReference>
<evidence type="ECO:0008006" key="5">
    <source>
        <dbReference type="Google" id="ProtNLM"/>
    </source>
</evidence>
<accession>A0A4P9XZD5</accession>
<evidence type="ECO:0000256" key="1">
    <source>
        <dbReference type="SAM" id="MobiDB-lite"/>
    </source>
</evidence>
<feature type="region of interest" description="Disordered" evidence="1">
    <location>
        <begin position="114"/>
        <end position="135"/>
    </location>
</feature>
<protein>
    <recommendedName>
        <fullName evidence="5">Ser-Thr-rich glycosyl-phosphatidyl-inositol-anchored membrane family-domain-containing protein</fullName>
    </recommendedName>
</protein>
<name>A0A4P9XZD5_9FUNG</name>
<dbReference type="OrthoDB" id="10373853at2759"/>
<dbReference type="AlphaFoldDB" id="A0A4P9XZD5"/>
<evidence type="ECO:0000313" key="3">
    <source>
        <dbReference type="EMBL" id="RKP11795.1"/>
    </source>
</evidence>
<keyword evidence="4" id="KW-1185">Reference proteome</keyword>
<organism evidence="3 4">
    <name type="scientific">Piptocephalis cylindrospora</name>
    <dbReference type="NCBI Taxonomy" id="1907219"/>
    <lineage>
        <taxon>Eukaryota</taxon>
        <taxon>Fungi</taxon>
        <taxon>Fungi incertae sedis</taxon>
        <taxon>Zoopagomycota</taxon>
        <taxon>Zoopagomycotina</taxon>
        <taxon>Zoopagomycetes</taxon>
        <taxon>Zoopagales</taxon>
        <taxon>Piptocephalidaceae</taxon>
        <taxon>Piptocephalis</taxon>
    </lineage>
</organism>
<dbReference type="EMBL" id="KZ988649">
    <property type="protein sequence ID" value="RKP11795.1"/>
    <property type="molecule type" value="Genomic_DNA"/>
</dbReference>
<evidence type="ECO:0000313" key="4">
    <source>
        <dbReference type="Proteomes" id="UP000267251"/>
    </source>
</evidence>